<comment type="caution">
    <text evidence="2">The sequence shown here is derived from an EMBL/GenBank/DDBJ whole genome shotgun (WGS) entry which is preliminary data.</text>
</comment>
<sequence>MASLPRYHEWCNEDLQAKCIKQGLPYNGVKADMVGHLYPLETERREAIYEATSEAAMVVGAEHQYQAEVEYAEKRRSNAERKLEKRKAEASAFAEKEAVNIRKRLRAMRESRIARMLLKQLLFRPTRVQKYPSEHLTFRDLLLRSLLLLLRHRSKPRIYLRLELSALFRLQVCARNRAKSPAAKEGTCLVSS</sequence>
<protein>
    <recommendedName>
        <fullName evidence="4">SAP domain-containing protein</fullName>
    </recommendedName>
</protein>
<evidence type="ECO:0000256" key="1">
    <source>
        <dbReference type="SAM" id="Coils"/>
    </source>
</evidence>
<keyword evidence="3" id="KW-1185">Reference proteome</keyword>
<proteinExistence type="predicted"/>
<accession>A0ABR4C070</accession>
<evidence type="ECO:0000313" key="3">
    <source>
        <dbReference type="Proteomes" id="UP001595075"/>
    </source>
</evidence>
<dbReference type="Proteomes" id="UP001595075">
    <property type="component" value="Unassembled WGS sequence"/>
</dbReference>
<reference evidence="2 3" key="1">
    <citation type="journal article" date="2024" name="Commun. Biol.">
        <title>Comparative genomic analysis of thermophilic fungi reveals convergent evolutionary adaptations and gene losses.</title>
        <authorList>
            <person name="Steindorff A.S."/>
            <person name="Aguilar-Pontes M.V."/>
            <person name="Robinson A.J."/>
            <person name="Andreopoulos B."/>
            <person name="LaButti K."/>
            <person name="Kuo A."/>
            <person name="Mondo S."/>
            <person name="Riley R."/>
            <person name="Otillar R."/>
            <person name="Haridas S."/>
            <person name="Lipzen A."/>
            <person name="Grimwood J."/>
            <person name="Schmutz J."/>
            <person name="Clum A."/>
            <person name="Reid I.D."/>
            <person name="Moisan M.C."/>
            <person name="Butler G."/>
            <person name="Nguyen T.T.M."/>
            <person name="Dewar K."/>
            <person name="Conant G."/>
            <person name="Drula E."/>
            <person name="Henrissat B."/>
            <person name="Hansel C."/>
            <person name="Singer S."/>
            <person name="Hutchinson M.I."/>
            <person name="de Vries R.P."/>
            <person name="Natvig D.O."/>
            <person name="Powell A.J."/>
            <person name="Tsang A."/>
            <person name="Grigoriev I.V."/>
        </authorList>
    </citation>
    <scope>NUCLEOTIDE SEQUENCE [LARGE SCALE GENOMIC DNA]</scope>
    <source>
        <strain evidence="2 3">CBS 494.80</strain>
    </source>
</reference>
<feature type="coiled-coil region" evidence="1">
    <location>
        <begin position="62"/>
        <end position="89"/>
    </location>
</feature>
<dbReference type="EMBL" id="JAZHXI010000015">
    <property type="protein sequence ID" value="KAL2063299.1"/>
    <property type="molecule type" value="Genomic_DNA"/>
</dbReference>
<evidence type="ECO:0000313" key="2">
    <source>
        <dbReference type="EMBL" id="KAL2063299.1"/>
    </source>
</evidence>
<organism evidence="2 3">
    <name type="scientific">Oculimacula yallundae</name>
    <dbReference type="NCBI Taxonomy" id="86028"/>
    <lineage>
        <taxon>Eukaryota</taxon>
        <taxon>Fungi</taxon>
        <taxon>Dikarya</taxon>
        <taxon>Ascomycota</taxon>
        <taxon>Pezizomycotina</taxon>
        <taxon>Leotiomycetes</taxon>
        <taxon>Helotiales</taxon>
        <taxon>Ploettnerulaceae</taxon>
        <taxon>Oculimacula</taxon>
    </lineage>
</organism>
<name>A0ABR4C070_9HELO</name>
<evidence type="ECO:0008006" key="4">
    <source>
        <dbReference type="Google" id="ProtNLM"/>
    </source>
</evidence>
<keyword evidence="1" id="KW-0175">Coiled coil</keyword>
<gene>
    <name evidence="2" type="ORF">VTL71DRAFT_5104</name>
</gene>